<evidence type="ECO:0008006" key="3">
    <source>
        <dbReference type="Google" id="ProtNLM"/>
    </source>
</evidence>
<proteinExistence type="predicted"/>
<dbReference type="SUPFAM" id="SSF53649">
    <property type="entry name" value="Alkaline phosphatase-like"/>
    <property type="match status" value="1"/>
</dbReference>
<keyword evidence="2" id="KW-1185">Reference proteome</keyword>
<dbReference type="KEGG" id="cdn:BN940_13736"/>
<dbReference type="EMBL" id="HG916765">
    <property type="protein sequence ID" value="CDM25196.1"/>
    <property type="molecule type" value="Genomic_DNA"/>
</dbReference>
<gene>
    <name evidence="1" type="ORF">BN940_13736</name>
</gene>
<dbReference type="NCBIfam" id="NF033450">
    <property type="entry name" value="BREX_PglZ_1_B"/>
    <property type="match status" value="1"/>
</dbReference>
<dbReference type="AlphaFoldDB" id="W8X5H9"/>
<evidence type="ECO:0000313" key="1">
    <source>
        <dbReference type="EMBL" id="CDM25196.1"/>
    </source>
</evidence>
<protein>
    <recommendedName>
        <fullName evidence="3">BREX-1 system phosphatase PglZ type B</fullName>
    </recommendedName>
</protein>
<reference evidence="1 2" key="1">
    <citation type="journal article" date="2014" name="BMC Microbiol.">
        <title>The oxygen-independent metabolism of cyclic monoterpenes in Castellaniella defragrans 65Phen.</title>
        <authorList>
            <person name="Petasch J."/>
            <person name="Disch E.M."/>
            <person name="Markert S."/>
            <person name="Becher D."/>
            <person name="Schweder T."/>
            <person name="Huttel B."/>
            <person name="Reinhardt R."/>
            <person name="Harder J."/>
        </authorList>
    </citation>
    <scope>NUCLEOTIDE SEQUENCE [LARGE SCALE GENOMIC DNA]</scope>
    <source>
        <strain evidence="1">65Phen</strain>
    </source>
</reference>
<accession>W8X5H9</accession>
<name>W8X5H9_CASD6</name>
<dbReference type="Proteomes" id="UP000019805">
    <property type="component" value="Chromosome"/>
</dbReference>
<dbReference type="RefSeq" id="WP_242404198.1">
    <property type="nucleotide sequence ID" value="NZ_HG916765.1"/>
</dbReference>
<dbReference type="PATRIC" id="fig|1437824.5.peg.2714"/>
<sequence>MSMPASLSQALANALLTTASGNTHTSVPVAAVLWPDKESVWQAALPAIREQIPNLLTLGDYDPATRTGPAIWLKAALAGALDDVPLTANSPVILYLPGVGRTDLRAIESCPRTLQPLAELQYRGAFWSQTNGKDWTISAWLGSKNGGLGLNVTQNRETQEALRQALEAGVLLAQDIHSLQGRTIDAPWLLSLMAPNPSRDVLAWMNAPSAFQTQYAGVRWDIFVQRCQTDFGFDPIADGVLTAAERFTQGSGPWAAVAELYADSWPSFPGLLELLRRVQAPDLGLFPDPDIQAAYPQINERSEAALRYQLAACKDMDAEQARQTILAQEQEHGLRRDWLWNRMGQAPLAQALGHLAALAEQSRQLPTGTTPDELASAYTQHGWQVDDAALQSLASIHTREDTEAVSAALRTVYLPWLQESARRLQHAAQAQAGLPRPAAVASTAGTCTVFIDGLRYDVAQHLAKRLQALGNVSLDHQWTCLPSVTASGKPWCSPITSAITGQPEDTEFNPRVAADGKPLSSHHFERILAEHGIQKLKSAETGDPQGQAWAEAGDLDHYGHEHGIRLAKDMSQQLDHILERLHELWEAGWTCLRIVTDHGWLLLPGGLPKSELPRHQTETRWGRCAVLKGSAMGTPLTFGWSWCDTVQIAFAPGVCSFVAGAEYAHGGLSLQESLVPVIELRRDQNAPASIQATITDITWKGLRCIVQVDSSAPDLLVDIRTKAASADTSIVANPKRLESGKANLAVADDGNEGCAAVVVVLSANGQVIQKRPTTVGEP</sequence>
<dbReference type="InterPro" id="IPR017850">
    <property type="entry name" value="Alkaline_phosphatase_core_sf"/>
</dbReference>
<organism evidence="1 2">
    <name type="scientific">Castellaniella defragrans (strain DSM 12143 / CCUG 39792 / 65Phen)</name>
    <name type="common">Alcaligenes defragrans</name>
    <dbReference type="NCBI Taxonomy" id="1437824"/>
    <lineage>
        <taxon>Bacteria</taxon>
        <taxon>Pseudomonadati</taxon>
        <taxon>Pseudomonadota</taxon>
        <taxon>Betaproteobacteria</taxon>
        <taxon>Burkholderiales</taxon>
        <taxon>Alcaligenaceae</taxon>
        <taxon>Castellaniella</taxon>
    </lineage>
</organism>
<dbReference type="STRING" id="1437824.BN940_13736"/>
<evidence type="ECO:0000313" key="2">
    <source>
        <dbReference type="Proteomes" id="UP000019805"/>
    </source>
</evidence>
<dbReference type="HOGENOM" id="CLU_355596_0_0_4"/>
<dbReference type="eggNOG" id="ENOG502Z8Y8">
    <property type="taxonomic scope" value="Bacteria"/>
</dbReference>